<dbReference type="InterPro" id="IPR036291">
    <property type="entry name" value="NAD(P)-bd_dom_sf"/>
</dbReference>
<dbReference type="OrthoDB" id="4379719at2"/>
<organism evidence="1 2">
    <name type="scientific">Nocardioides immobilis</name>
    <dbReference type="NCBI Taxonomy" id="2049295"/>
    <lineage>
        <taxon>Bacteria</taxon>
        <taxon>Bacillati</taxon>
        <taxon>Actinomycetota</taxon>
        <taxon>Actinomycetes</taxon>
        <taxon>Propionibacteriales</taxon>
        <taxon>Nocardioidaceae</taxon>
        <taxon>Nocardioides</taxon>
    </lineage>
</organism>
<dbReference type="Gene3D" id="3.40.50.720">
    <property type="entry name" value="NAD(P)-binding Rossmann-like Domain"/>
    <property type="match status" value="1"/>
</dbReference>
<evidence type="ECO:0008006" key="3">
    <source>
        <dbReference type="Google" id="ProtNLM"/>
    </source>
</evidence>
<evidence type="ECO:0000313" key="2">
    <source>
        <dbReference type="Proteomes" id="UP000283644"/>
    </source>
</evidence>
<proteinExistence type="predicted"/>
<protein>
    <recommendedName>
        <fullName evidence="3">Dihydrodipicolinate reductase</fullName>
    </recommendedName>
</protein>
<dbReference type="RefSeq" id="WP_118922827.1">
    <property type="nucleotide sequence ID" value="NZ_QXGH01000010.1"/>
</dbReference>
<gene>
    <name evidence="1" type="ORF">D0Z08_03735</name>
</gene>
<name>A0A417Y691_9ACTN</name>
<dbReference type="Proteomes" id="UP000283644">
    <property type="component" value="Unassembled WGS sequence"/>
</dbReference>
<dbReference type="EMBL" id="QXGH01000010">
    <property type="protein sequence ID" value="RHW28115.1"/>
    <property type="molecule type" value="Genomic_DNA"/>
</dbReference>
<evidence type="ECO:0000313" key="1">
    <source>
        <dbReference type="EMBL" id="RHW28115.1"/>
    </source>
</evidence>
<dbReference type="SUPFAM" id="SSF51735">
    <property type="entry name" value="NAD(P)-binding Rossmann-fold domains"/>
    <property type="match status" value="1"/>
</dbReference>
<dbReference type="AlphaFoldDB" id="A0A417Y691"/>
<sequence length="380" mass="40680">MTSPIRVLVWGPGGLGNLAIREIMRLPEFELAGVLAYSADKNGVDAGIVGGAGAPAGVAATTDLDTAIATEADVVLHVARDFGRYGDVPKIAKFLQGGRNVVSVHPYQHPEAMAWTAAKEDVVDIITSAATEGGATFTSTGIHPEWVADRMAPTLSGICTDVHRVTMYENWDMSQYDAKTLTVIGFGQDPDVMESNPAVAQMTDNYCLQNLYGLASGLGVELDRTESAHEYAAAPVDLSFWSLDVPAGTIGRLTHTWHGYRAGEDKPIVTAEVNWMMGRAEMVPAGMDPAHYYVVRIEGTPSVVMGISILGSLDEELPKVVPGDPSSEPGYYGVIAACLQSIPRVLDAEPGWLGPVRPETHWAPDLRSLRRETPVTPSAR</sequence>
<comment type="caution">
    <text evidence="1">The sequence shown here is derived from an EMBL/GenBank/DDBJ whole genome shotgun (WGS) entry which is preliminary data.</text>
</comment>
<reference evidence="1 2" key="1">
    <citation type="submission" date="2018-09" db="EMBL/GenBank/DDBJ databases">
        <title>Genome sequencing of Nocardioides immobilis CCTCC AB 2017083 for comparison to Nocardioides silvaticus.</title>
        <authorList>
            <person name="Li C."/>
            <person name="Wang G."/>
        </authorList>
    </citation>
    <scope>NUCLEOTIDE SEQUENCE [LARGE SCALE GENOMIC DNA]</scope>
    <source>
        <strain evidence="1 2">CCTCC AB 2017083</strain>
    </source>
</reference>
<keyword evidence="2" id="KW-1185">Reference proteome</keyword>
<accession>A0A417Y691</accession>